<feature type="domain" description="Aldehyde oxidase/xanthine dehydrogenase a/b hammerhead" evidence="4">
    <location>
        <begin position="46"/>
        <end position="157"/>
    </location>
</feature>
<keyword evidence="2" id="KW-0560">Oxidoreductase</keyword>
<evidence type="ECO:0000313" key="6">
    <source>
        <dbReference type="Proteomes" id="UP000463700"/>
    </source>
</evidence>
<evidence type="ECO:0000256" key="1">
    <source>
        <dbReference type="ARBA" id="ARBA00022505"/>
    </source>
</evidence>
<keyword evidence="1" id="KW-0500">Molybdenum</keyword>
<dbReference type="GO" id="GO:0005506">
    <property type="term" value="F:iron ion binding"/>
    <property type="evidence" value="ECO:0007669"/>
    <property type="project" value="InterPro"/>
</dbReference>
<dbReference type="Proteomes" id="UP000463700">
    <property type="component" value="Unassembled WGS sequence"/>
</dbReference>
<dbReference type="GO" id="GO:0016491">
    <property type="term" value="F:oxidoreductase activity"/>
    <property type="evidence" value="ECO:0007669"/>
    <property type="project" value="UniProtKB-KW"/>
</dbReference>
<accession>A0A6N6VY81</accession>
<name>A0A6N6VY81_9BURK</name>
<feature type="region of interest" description="Disordered" evidence="3">
    <location>
        <begin position="1"/>
        <end position="39"/>
    </location>
</feature>
<dbReference type="Gene3D" id="3.90.1170.50">
    <property type="entry name" value="Aldehyde oxidase/xanthine dehydrogenase, a/b hammerhead"/>
    <property type="match status" value="1"/>
</dbReference>
<dbReference type="PANTHER" id="PTHR11908">
    <property type="entry name" value="XANTHINE DEHYDROGENASE"/>
    <property type="match status" value="1"/>
</dbReference>
<feature type="non-terminal residue" evidence="5">
    <location>
        <position position="171"/>
    </location>
</feature>
<dbReference type="EMBL" id="VOSW01000216">
    <property type="protein sequence ID" value="KAE8753465.1"/>
    <property type="molecule type" value="Genomic_DNA"/>
</dbReference>
<dbReference type="Pfam" id="PF01315">
    <property type="entry name" value="Ald_Xan_dh_C"/>
    <property type="match status" value="1"/>
</dbReference>
<dbReference type="SMART" id="SM01008">
    <property type="entry name" value="Ald_Xan_dh_C"/>
    <property type="match status" value="1"/>
</dbReference>
<gene>
    <name evidence="5" type="ORF">FSO04_45030</name>
</gene>
<dbReference type="PANTHER" id="PTHR11908:SF132">
    <property type="entry name" value="ALDEHYDE OXIDASE 1-RELATED"/>
    <property type="match status" value="1"/>
</dbReference>
<organism evidence="5 6">
    <name type="scientific">Paraburkholderia madseniana</name>
    <dbReference type="NCBI Taxonomy" id="2599607"/>
    <lineage>
        <taxon>Bacteria</taxon>
        <taxon>Pseudomonadati</taxon>
        <taxon>Pseudomonadota</taxon>
        <taxon>Betaproteobacteria</taxon>
        <taxon>Burkholderiales</taxon>
        <taxon>Burkholderiaceae</taxon>
        <taxon>Paraburkholderia</taxon>
    </lineage>
</organism>
<evidence type="ECO:0000256" key="2">
    <source>
        <dbReference type="ARBA" id="ARBA00023002"/>
    </source>
</evidence>
<protein>
    <submittedName>
        <fullName evidence="5">Xanthine dehydrogenase family protein molybdopterin-binding subunit</fullName>
    </submittedName>
</protein>
<dbReference type="AlphaFoldDB" id="A0A6N6VY81"/>
<dbReference type="InterPro" id="IPR016208">
    <property type="entry name" value="Ald_Oxase/xanthine_DH-like"/>
</dbReference>
<dbReference type="InterPro" id="IPR000674">
    <property type="entry name" value="Ald_Oxase/Xan_DH_a/b"/>
</dbReference>
<evidence type="ECO:0000259" key="4">
    <source>
        <dbReference type="SMART" id="SM01008"/>
    </source>
</evidence>
<comment type="caution">
    <text evidence="5">The sequence shown here is derived from an EMBL/GenBank/DDBJ whole genome shotgun (WGS) entry which is preliminary data.</text>
</comment>
<evidence type="ECO:0000256" key="3">
    <source>
        <dbReference type="SAM" id="MobiDB-lite"/>
    </source>
</evidence>
<evidence type="ECO:0000313" key="5">
    <source>
        <dbReference type="EMBL" id="KAE8753465.1"/>
    </source>
</evidence>
<dbReference type="InterPro" id="IPR036856">
    <property type="entry name" value="Ald_Oxase/Xan_DH_a/b_sf"/>
</dbReference>
<sequence>MNQRDTVAELVADARAAGEPETSAERQRQRHVGRSMERVEDPAILTGRGRYGDDIAVKPGTLHAAVLRSPHAHAELRSIDTDAALKLAGVRAVLTRDDLPGWSRPFVVGVKSPMEQWALAMDRVRYVGEPVAVVLAESRALAEDALDLIKVEYQRLPPVTSIENAIADDAP</sequence>
<reference evidence="5 6" key="1">
    <citation type="journal article" date="2020" name="Int. J. Syst. Evol. Microbiol.">
        <title>Paraburkholderia madseniana sp. nov., a phenolic acid-degrading bacterium isolated from acidic forest soil.</title>
        <authorList>
            <person name="Wilhelm R.C."/>
            <person name="Murphy S.J.L."/>
            <person name="Feriancek N.M."/>
            <person name="Karasz D.C."/>
            <person name="DeRito C.M."/>
            <person name="Newman J.D."/>
            <person name="Buckley D.H."/>
        </authorList>
    </citation>
    <scope>NUCLEOTIDE SEQUENCE [LARGE SCALE GENOMIC DNA]</scope>
    <source>
        <strain evidence="5 6">RP11</strain>
    </source>
</reference>
<proteinExistence type="predicted"/>
<dbReference type="SUPFAM" id="SSF54665">
    <property type="entry name" value="CO dehydrogenase molybdoprotein N-domain-like"/>
    <property type="match status" value="1"/>
</dbReference>